<comment type="subunit">
    <text evidence="1 8">Homodimer.</text>
</comment>
<feature type="binding site" evidence="8">
    <location>
        <position position="40"/>
    </location>
    <ligand>
        <name>Mg(2+)</name>
        <dbReference type="ChEBI" id="CHEBI:18420"/>
    </ligand>
</feature>
<dbReference type="FunFam" id="1.10.300.10:FF:000001">
    <property type="entry name" value="Adenylosuccinate synthetase"/>
    <property type="match status" value="1"/>
</dbReference>
<feature type="binding site" evidence="8">
    <location>
        <begin position="412"/>
        <end position="414"/>
    </location>
    <ligand>
        <name>GTP</name>
        <dbReference type="ChEBI" id="CHEBI:37565"/>
    </ligand>
</feature>
<comment type="subcellular location">
    <subcellularLocation>
        <location evidence="8">Cytoplasm</location>
    </subcellularLocation>
</comment>
<sequence>MGSLVVVGAQWGDEGKGRVVDLLSEGADVVARFQGGANAGHTIITDGVEYILHLIPSGIVRGKTCLIGNGVVLELGTLFEEIEAMEAKGLTLTGKLLISDRAHVTLPYHRLLDAAREADNRARKIGTTQRGIGPTYVDKMMRIGVRVCDLFEAELLKEKIAANWEDKMHGLRHLTEEQRPHPDAVLEQYLAYAERLKPYVVDSSIVLDKAKKAGQNVLFEGAQGTGLDIDFGTYPYVTSSNATAGGACTGTGVGPTFIDHVAGIAKAYTTRVGEGPFPTLMEPEIEEKCRQLGHEFGATTGRKRLCGWFDAMLLRHAARVNGLTSMIITKLDVLDTFEEIQLCTGYELNGKAIEHFPSSLGELSACKPVYEVLPGWKSSTEGVRKLEDLPLEARHYLQRLEEVSGVPISLVSVSPSREGYIAIDDSLLKYEF</sequence>
<dbReference type="InParanoid" id="A0A2S8SWF8"/>
<feature type="binding site" evidence="8">
    <location>
        <begin position="330"/>
        <end position="332"/>
    </location>
    <ligand>
        <name>GTP</name>
        <dbReference type="ChEBI" id="CHEBI:37565"/>
    </ligand>
</feature>
<evidence type="ECO:0000256" key="4">
    <source>
        <dbReference type="ARBA" id="ARBA00022741"/>
    </source>
</evidence>
<gene>
    <name evidence="8" type="primary">purA</name>
    <name evidence="11" type="ORF">B1R32_102148</name>
</gene>
<dbReference type="SUPFAM" id="SSF52540">
    <property type="entry name" value="P-loop containing nucleoside triphosphate hydrolases"/>
    <property type="match status" value="1"/>
</dbReference>
<dbReference type="NCBIfam" id="TIGR00184">
    <property type="entry name" value="purA"/>
    <property type="match status" value="1"/>
</dbReference>
<dbReference type="UniPathway" id="UPA00075">
    <property type="reaction ID" value="UER00335"/>
</dbReference>
<keyword evidence="6 8" id="KW-0460">Magnesium</keyword>
<dbReference type="SMART" id="SM00788">
    <property type="entry name" value="Adenylsucc_synt"/>
    <property type="match status" value="1"/>
</dbReference>
<dbReference type="GO" id="GO:0046040">
    <property type="term" value="P:IMP metabolic process"/>
    <property type="evidence" value="ECO:0007669"/>
    <property type="project" value="TreeGrafter"/>
</dbReference>
<dbReference type="Gene3D" id="1.10.300.10">
    <property type="entry name" value="Adenylosuccinate Synthetase, subunit A, domain 2"/>
    <property type="match status" value="1"/>
</dbReference>
<dbReference type="Gene3D" id="3.40.440.10">
    <property type="entry name" value="Adenylosuccinate Synthetase, subunit A, domain 1"/>
    <property type="match status" value="1"/>
</dbReference>
<dbReference type="EC" id="6.3.4.4" evidence="8 10"/>
<feature type="active site" description="Proton acceptor" evidence="8">
    <location>
        <position position="13"/>
    </location>
</feature>
<dbReference type="Pfam" id="PF00709">
    <property type="entry name" value="Adenylsucc_synt"/>
    <property type="match status" value="1"/>
</dbReference>
<feature type="binding site" evidence="8">
    <location>
        <position position="13"/>
    </location>
    <ligand>
        <name>Mg(2+)</name>
        <dbReference type="ChEBI" id="CHEBI:18420"/>
    </ligand>
</feature>
<feature type="binding site" description="in other chain" evidence="8">
    <location>
        <position position="223"/>
    </location>
    <ligand>
        <name>IMP</name>
        <dbReference type="ChEBI" id="CHEBI:58053"/>
        <note>ligand shared between dimeric partners</note>
    </ligand>
</feature>
<dbReference type="InterPro" id="IPR042110">
    <property type="entry name" value="Adenylosuccinate_synth_dom2"/>
</dbReference>
<comment type="cofactor">
    <cofactor evidence="8">
        <name>Mg(2+)</name>
        <dbReference type="ChEBI" id="CHEBI:18420"/>
    </cofactor>
    <text evidence="8">Binds 1 Mg(2+) ion per subunit.</text>
</comment>
<dbReference type="GO" id="GO:0004019">
    <property type="term" value="F:adenylosuccinate synthase activity"/>
    <property type="evidence" value="ECO:0007669"/>
    <property type="project" value="UniProtKB-UniRule"/>
</dbReference>
<keyword evidence="5 8" id="KW-0658">Purine biosynthesis</keyword>
<keyword evidence="12" id="KW-1185">Reference proteome</keyword>
<dbReference type="RefSeq" id="WP_105482459.1">
    <property type="nucleotide sequence ID" value="NZ_NIGF01000002.1"/>
</dbReference>
<dbReference type="OrthoDB" id="9807553at2"/>
<dbReference type="GO" id="GO:0000287">
    <property type="term" value="F:magnesium ion binding"/>
    <property type="evidence" value="ECO:0007669"/>
    <property type="project" value="UniProtKB-UniRule"/>
</dbReference>
<dbReference type="PANTHER" id="PTHR11846">
    <property type="entry name" value="ADENYLOSUCCINATE SYNTHETASE"/>
    <property type="match status" value="1"/>
</dbReference>
<dbReference type="InterPro" id="IPR001114">
    <property type="entry name" value="Adenylosuccinate_synthetase"/>
</dbReference>
<evidence type="ECO:0000256" key="3">
    <source>
        <dbReference type="ARBA" id="ARBA00022723"/>
    </source>
</evidence>
<evidence type="ECO:0000256" key="7">
    <source>
        <dbReference type="ARBA" id="ARBA00023134"/>
    </source>
</evidence>
<comment type="caution">
    <text evidence="11">The sequence shown here is derived from an EMBL/GenBank/DDBJ whole genome shotgun (WGS) entry which is preliminary data.</text>
</comment>
<dbReference type="CDD" id="cd03108">
    <property type="entry name" value="AdSS"/>
    <property type="match status" value="1"/>
</dbReference>
<evidence type="ECO:0000313" key="11">
    <source>
        <dbReference type="EMBL" id="PQV65141.1"/>
    </source>
</evidence>
<dbReference type="InterPro" id="IPR018220">
    <property type="entry name" value="Adenylosuccin_syn_GTP-bd"/>
</dbReference>
<reference evidence="11 12" key="1">
    <citation type="journal article" date="2018" name="Syst. Appl. Microbiol.">
        <title>Abditibacterium utsteinense sp. nov., the first cultivated member of candidate phylum FBP, isolated from ice-free Antarctic soil samples.</title>
        <authorList>
            <person name="Tahon G."/>
            <person name="Tytgat B."/>
            <person name="Lebbe L."/>
            <person name="Carlier A."/>
            <person name="Willems A."/>
        </authorList>
    </citation>
    <scope>NUCLEOTIDE SEQUENCE [LARGE SCALE GENOMIC DNA]</scope>
    <source>
        <strain evidence="11 12">LMG 29911</strain>
    </source>
</reference>
<dbReference type="Proteomes" id="UP000237684">
    <property type="component" value="Unassembled WGS sequence"/>
</dbReference>
<dbReference type="Gene3D" id="3.90.170.10">
    <property type="entry name" value="Adenylosuccinate Synthetase, subunit A, domain 3"/>
    <property type="match status" value="1"/>
</dbReference>
<dbReference type="EMBL" id="NIGF01000002">
    <property type="protein sequence ID" value="PQV65141.1"/>
    <property type="molecule type" value="Genomic_DNA"/>
</dbReference>
<feature type="binding site" evidence="8">
    <location>
        <position position="304"/>
    </location>
    <ligand>
        <name>GTP</name>
        <dbReference type="ChEBI" id="CHEBI:37565"/>
    </ligand>
</feature>
<dbReference type="PROSITE" id="PS01266">
    <property type="entry name" value="ADENYLOSUCCIN_SYN_1"/>
    <property type="match status" value="1"/>
</dbReference>
<feature type="binding site" description="in other chain" evidence="8">
    <location>
        <position position="302"/>
    </location>
    <ligand>
        <name>IMP</name>
        <dbReference type="ChEBI" id="CHEBI:58053"/>
        <note>ligand shared between dimeric partners</note>
    </ligand>
</feature>
<feature type="binding site" evidence="8">
    <location>
        <position position="142"/>
    </location>
    <ligand>
        <name>IMP</name>
        <dbReference type="ChEBI" id="CHEBI:58053"/>
        <note>ligand shared between dimeric partners</note>
    </ligand>
</feature>
<dbReference type="NCBIfam" id="NF002223">
    <property type="entry name" value="PRK01117.1"/>
    <property type="match status" value="1"/>
</dbReference>
<accession>A0A2S8SWF8</accession>
<dbReference type="GO" id="GO:0044208">
    <property type="term" value="P:'de novo' AMP biosynthetic process"/>
    <property type="evidence" value="ECO:0007669"/>
    <property type="project" value="UniProtKB-UniRule"/>
</dbReference>
<evidence type="ECO:0000256" key="8">
    <source>
        <dbReference type="HAMAP-Rule" id="MF_00011"/>
    </source>
</evidence>
<dbReference type="InterPro" id="IPR042111">
    <property type="entry name" value="Adenylosuccinate_synth_dom3"/>
</dbReference>
<evidence type="ECO:0000313" key="12">
    <source>
        <dbReference type="Proteomes" id="UP000237684"/>
    </source>
</evidence>
<dbReference type="FunFam" id="3.90.170.10:FF:000001">
    <property type="entry name" value="Adenylosuccinate synthetase"/>
    <property type="match status" value="1"/>
</dbReference>
<comment type="pathway">
    <text evidence="8 10">Purine metabolism; AMP biosynthesis via de novo pathway; AMP from IMP: step 1/2.</text>
</comment>
<dbReference type="PROSITE" id="PS00513">
    <property type="entry name" value="ADENYLOSUCCIN_SYN_2"/>
    <property type="match status" value="1"/>
</dbReference>
<comment type="function">
    <text evidence="8">Plays an important role in the de novo pathway of purine nucleotide biosynthesis. Catalyzes the first committed step in the biosynthesis of AMP from IMP.</text>
</comment>
<keyword evidence="8" id="KW-0963">Cytoplasm</keyword>
<keyword evidence="4 8" id="KW-0547">Nucleotide-binding</keyword>
<dbReference type="GO" id="GO:0005525">
    <property type="term" value="F:GTP binding"/>
    <property type="evidence" value="ECO:0007669"/>
    <property type="project" value="UniProtKB-UniRule"/>
</dbReference>
<comment type="similarity">
    <text evidence="8 10">Belongs to the adenylosuccinate synthetase family.</text>
</comment>
<feature type="binding site" description="in other chain" evidence="8">
    <location>
        <position position="238"/>
    </location>
    <ligand>
        <name>IMP</name>
        <dbReference type="ChEBI" id="CHEBI:58053"/>
        <note>ligand shared between dimeric partners</note>
    </ligand>
</feature>
<dbReference type="FunCoup" id="A0A2S8SWF8">
    <property type="interactions" value="463"/>
</dbReference>
<evidence type="ECO:0000256" key="2">
    <source>
        <dbReference type="ARBA" id="ARBA00022598"/>
    </source>
</evidence>
<feature type="binding site" evidence="8">
    <location>
        <begin position="40"/>
        <end position="42"/>
    </location>
    <ligand>
        <name>GTP</name>
        <dbReference type="ChEBI" id="CHEBI:37565"/>
    </ligand>
</feature>
<evidence type="ECO:0000256" key="5">
    <source>
        <dbReference type="ARBA" id="ARBA00022755"/>
    </source>
</evidence>
<feature type="binding site" evidence="8">
    <location>
        <begin position="12"/>
        <end position="18"/>
    </location>
    <ligand>
        <name>GTP</name>
        <dbReference type="ChEBI" id="CHEBI:37565"/>
    </ligand>
</feature>
<dbReference type="InterPro" id="IPR027417">
    <property type="entry name" value="P-loop_NTPase"/>
</dbReference>
<dbReference type="InterPro" id="IPR042109">
    <property type="entry name" value="Adenylosuccinate_synth_dom1"/>
</dbReference>
<keyword evidence="2 8" id="KW-0436">Ligase</keyword>
<comment type="catalytic activity">
    <reaction evidence="8 10">
        <text>IMP + L-aspartate + GTP = N(6)-(1,2-dicarboxyethyl)-AMP + GDP + phosphate + 2 H(+)</text>
        <dbReference type="Rhea" id="RHEA:15753"/>
        <dbReference type="ChEBI" id="CHEBI:15378"/>
        <dbReference type="ChEBI" id="CHEBI:29991"/>
        <dbReference type="ChEBI" id="CHEBI:37565"/>
        <dbReference type="ChEBI" id="CHEBI:43474"/>
        <dbReference type="ChEBI" id="CHEBI:57567"/>
        <dbReference type="ChEBI" id="CHEBI:58053"/>
        <dbReference type="ChEBI" id="CHEBI:58189"/>
        <dbReference type="EC" id="6.3.4.4"/>
    </reaction>
</comment>
<feature type="binding site" evidence="8">
    <location>
        <begin position="298"/>
        <end position="304"/>
    </location>
    <ligand>
        <name>substrate</name>
    </ligand>
</feature>
<organism evidence="11 12">
    <name type="scientific">Abditibacterium utsteinense</name>
    <dbReference type="NCBI Taxonomy" id="1960156"/>
    <lineage>
        <taxon>Bacteria</taxon>
        <taxon>Pseudomonadati</taxon>
        <taxon>Abditibacteriota</taxon>
        <taxon>Abditibacteriia</taxon>
        <taxon>Abditibacteriales</taxon>
        <taxon>Abditibacteriaceae</taxon>
        <taxon>Abditibacterium</taxon>
    </lineage>
</organism>
<dbReference type="GO" id="GO:0005737">
    <property type="term" value="C:cytoplasm"/>
    <property type="evidence" value="ECO:0007669"/>
    <property type="project" value="UniProtKB-SubCell"/>
</dbReference>
<feature type="binding site" description="in other chain" evidence="8">
    <location>
        <position position="128"/>
    </location>
    <ligand>
        <name>IMP</name>
        <dbReference type="ChEBI" id="CHEBI:58053"/>
        <note>ligand shared between dimeric partners</note>
    </ligand>
</feature>
<evidence type="ECO:0000256" key="6">
    <source>
        <dbReference type="ARBA" id="ARBA00022842"/>
    </source>
</evidence>
<feature type="active site" description="Proton donor" evidence="8">
    <location>
        <position position="41"/>
    </location>
</feature>
<dbReference type="HAMAP" id="MF_00011">
    <property type="entry name" value="Adenylosucc_synth"/>
    <property type="match status" value="1"/>
</dbReference>
<proteinExistence type="inferred from homology"/>
<dbReference type="InterPro" id="IPR033128">
    <property type="entry name" value="Adenylosuccin_syn_Lys_AS"/>
</dbReference>
<evidence type="ECO:0000256" key="1">
    <source>
        <dbReference type="ARBA" id="ARBA00011738"/>
    </source>
</evidence>
<feature type="binding site" description="in other chain" evidence="8">
    <location>
        <begin position="38"/>
        <end position="41"/>
    </location>
    <ligand>
        <name>IMP</name>
        <dbReference type="ChEBI" id="CHEBI:58053"/>
        <note>ligand shared between dimeric partners</note>
    </ligand>
</feature>
<evidence type="ECO:0000256" key="10">
    <source>
        <dbReference type="RuleBase" id="RU000520"/>
    </source>
</evidence>
<dbReference type="AlphaFoldDB" id="A0A2S8SWF8"/>
<protein>
    <recommendedName>
        <fullName evidence="8 10">Adenylosuccinate synthetase</fullName>
        <shortName evidence="8">AMPSase</shortName>
        <shortName evidence="8">AdSS</shortName>
        <ecNumber evidence="8 10">6.3.4.4</ecNumber>
    </recommendedName>
    <alternativeName>
        <fullName evidence="8">IMP--aspartate ligase</fullName>
    </alternativeName>
</protein>
<keyword evidence="3 8" id="KW-0479">Metal-binding</keyword>
<feature type="active site" evidence="9">
    <location>
        <position position="139"/>
    </location>
</feature>
<feature type="binding site" description="in other chain" evidence="8">
    <location>
        <begin position="13"/>
        <end position="16"/>
    </location>
    <ligand>
        <name>IMP</name>
        <dbReference type="ChEBI" id="CHEBI:58053"/>
        <note>ligand shared between dimeric partners</note>
    </ligand>
</feature>
<keyword evidence="7 8" id="KW-0342">GTP-binding</keyword>
<dbReference type="PANTHER" id="PTHR11846:SF0">
    <property type="entry name" value="ADENYLOSUCCINATE SYNTHETASE"/>
    <property type="match status" value="1"/>
</dbReference>
<evidence type="ECO:0000256" key="9">
    <source>
        <dbReference type="PROSITE-ProRule" id="PRU10134"/>
    </source>
</evidence>
<name>A0A2S8SWF8_9BACT</name>